<dbReference type="InterPro" id="IPR008906">
    <property type="entry name" value="HATC_C_dom"/>
</dbReference>
<dbReference type="GO" id="GO:0046983">
    <property type="term" value="F:protein dimerization activity"/>
    <property type="evidence" value="ECO:0007669"/>
    <property type="project" value="InterPro"/>
</dbReference>
<dbReference type="EMBL" id="CACSLK010014277">
    <property type="protein sequence ID" value="CAA0816571.1"/>
    <property type="molecule type" value="Genomic_DNA"/>
</dbReference>
<evidence type="ECO:0000259" key="1">
    <source>
        <dbReference type="Pfam" id="PF05699"/>
    </source>
</evidence>
<dbReference type="OrthoDB" id="1301613at2759"/>
<feature type="domain" description="HAT C-terminal dimerisation" evidence="1">
    <location>
        <begin position="16"/>
        <end position="97"/>
    </location>
</feature>
<dbReference type="AlphaFoldDB" id="A0A9N7MX82"/>
<keyword evidence="3" id="KW-1185">Reference proteome</keyword>
<name>A0A9N7MX82_STRHE</name>
<dbReference type="InterPro" id="IPR012337">
    <property type="entry name" value="RNaseH-like_sf"/>
</dbReference>
<dbReference type="Pfam" id="PF05699">
    <property type="entry name" value="Dimer_Tnp_hAT"/>
    <property type="match status" value="1"/>
</dbReference>
<dbReference type="Proteomes" id="UP001153555">
    <property type="component" value="Unassembled WGS sequence"/>
</dbReference>
<accession>A0A9N7MX82</accession>
<protein>
    <submittedName>
        <fullName evidence="2">Zinc finger BED domain-containing protein DAYSLEEPER</fullName>
    </submittedName>
</protein>
<reference evidence="2" key="1">
    <citation type="submission" date="2019-12" db="EMBL/GenBank/DDBJ databases">
        <authorList>
            <person name="Scholes J."/>
        </authorList>
    </citation>
    <scope>NUCLEOTIDE SEQUENCE</scope>
</reference>
<sequence length="97" mass="10891">MEEFEAVEVHGVLKSELDKYLDDECEKMTQVSFDILYWWKTTGSKYPTLSRMARDVLAIPASTVASESAFSTGGRVVDHFRSSLTPKLIEALICAQD</sequence>
<dbReference type="PANTHER" id="PTHR23272">
    <property type="entry name" value="BED FINGER-RELATED"/>
    <property type="match status" value="1"/>
</dbReference>
<dbReference type="SUPFAM" id="SSF53098">
    <property type="entry name" value="Ribonuclease H-like"/>
    <property type="match status" value="1"/>
</dbReference>
<gene>
    <name evidence="2" type="ORF">SHERM_16437</name>
</gene>
<evidence type="ECO:0000313" key="3">
    <source>
        <dbReference type="Proteomes" id="UP001153555"/>
    </source>
</evidence>
<evidence type="ECO:0000313" key="2">
    <source>
        <dbReference type="EMBL" id="CAA0816571.1"/>
    </source>
</evidence>
<proteinExistence type="predicted"/>
<organism evidence="2 3">
    <name type="scientific">Striga hermonthica</name>
    <name type="common">Purple witchweed</name>
    <name type="synonym">Buchnera hermonthica</name>
    <dbReference type="NCBI Taxonomy" id="68872"/>
    <lineage>
        <taxon>Eukaryota</taxon>
        <taxon>Viridiplantae</taxon>
        <taxon>Streptophyta</taxon>
        <taxon>Embryophyta</taxon>
        <taxon>Tracheophyta</taxon>
        <taxon>Spermatophyta</taxon>
        <taxon>Magnoliopsida</taxon>
        <taxon>eudicotyledons</taxon>
        <taxon>Gunneridae</taxon>
        <taxon>Pentapetalae</taxon>
        <taxon>asterids</taxon>
        <taxon>lamiids</taxon>
        <taxon>Lamiales</taxon>
        <taxon>Orobanchaceae</taxon>
        <taxon>Buchnereae</taxon>
        <taxon>Striga</taxon>
    </lineage>
</organism>
<dbReference type="PANTHER" id="PTHR23272:SF193">
    <property type="entry name" value="OS07G0624100 PROTEIN"/>
    <property type="match status" value="1"/>
</dbReference>
<comment type="caution">
    <text evidence="2">The sequence shown here is derived from an EMBL/GenBank/DDBJ whole genome shotgun (WGS) entry which is preliminary data.</text>
</comment>